<keyword evidence="3" id="KW-0808">Transferase</keyword>
<dbReference type="SMART" id="SM00220">
    <property type="entry name" value="S_TKc"/>
    <property type="match status" value="1"/>
</dbReference>
<dbReference type="PANTHER" id="PTHR43289">
    <property type="entry name" value="MITOGEN-ACTIVATED PROTEIN KINASE KINASE KINASE 20-RELATED"/>
    <property type="match status" value="1"/>
</dbReference>
<dbReference type="InterPro" id="IPR000719">
    <property type="entry name" value="Prot_kinase_dom"/>
</dbReference>
<evidence type="ECO:0000259" key="9">
    <source>
        <dbReference type="PROSITE" id="PS50011"/>
    </source>
</evidence>
<proteinExistence type="predicted"/>
<evidence type="ECO:0000256" key="1">
    <source>
        <dbReference type="ARBA" id="ARBA00012513"/>
    </source>
</evidence>
<dbReference type="InterPro" id="IPR008271">
    <property type="entry name" value="Ser/Thr_kinase_AS"/>
</dbReference>
<feature type="region of interest" description="Disordered" evidence="7">
    <location>
        <begin position="352"/>
        <end position="423"/>
    </location>
</feature>
<dbReference type="PROSITE" id="PS00108">
    <property type="entry name" value="PROTEIN_KINASE_ST"/>
    <property type="match status" value="1"/>
</dbReference>
<feature type="region of interest" description="Disordered" evidence="7">
    <location>
        <begin position="456"/>
        <end position="584"/>
    </location>
</feature>
<keyword evidence="6" id="KW-0067">ATP-binding</keyword>
<feature type="domain" description="Protein kinase" evidence="9">
    <location>
        <begin position="77"/>
        <end position="340"/>
    </location>
</feature>
<sequence>MVAGPHRPSALESPSTCRRENEHVSSDDQTAAPGASDPRSAAGTPADRTAPLVESTVPLPSQVEAEPTVAELEHGRYQLVERVGAGSVGQVWRARDLTLQREVAIKTVNLATSADPSTEARFRREAVATAGLDHPNIVQIYDSGVDGHTAFLVMEFLRGPNLQSLVNREGPIPFRAAVPLLAQVAAGLRAAHAIGVTHRDVKPANVVLDSDSLQAIPKLVDFGIARLNDQGATALTSTMTAIGSAAYMSPEQASGERVNSASDMYSFGCLMTTVVTGHPPFPGESPIAVARAQVYDRPTPLRELRADCPLALDALVTALLAKNPGDRPDARTTEQALQAIAADPQAAPMVQLAPAPGADQPTRALPATDATGAQPPEEATAALPAGQAPGSLVPTPLSAEHESASSGRPPGGQPPRAAGKQASQSAARVRRIALAVAILLVLALAVWMAWAQGRREVPPAPSTTVTATETQSSTTTATSTVENTTSTGEQTTAASDQPVSTSSGYLPPATTAAPDTGGASTTNPDDTPTPPPAAPTTAQAAEPTPSGPPARQQVPTPATPTHSPGTVSDNSGSSPTKDAEQGPA</sequence>
<feature type="compositionally biased region" description="Basic and acidic residues" evidence="7">
    <location>
        <begin position="17"/>
        <end position="26"/>
    </location>
</feature>
<organism evidence="10 11">
    <name type="scientific">Propionibacterium cyclohexanicum</name>
    <dbReference type="NCBI Taxonomy" id="64702"/>
    <lineage>
        <taxon>Bacteria</taxon>
        <taxon>Bacillati</taxon>
        <taxon>Actinomycetota</taxon>
        <taxon>Actinomycetes</taxon>
        <taxon>Propionibacteriales</taxon>
        <taxon>Propionibacteriaceae</taxon>
        <taxon>Propionibacterium</taxon>
    </lineage>
</organism>
<feature type="compositionally biased region" description="Polar residues" evidence="7">
    <location>
        <begin position="488"/>
        <end position="504"/>
    </location>
</feature>
<dbReference type="PANTHER" id="PTHR43289:SF6">
    <property type="entry name" value="SERINE_THREONINE-PROTEIN KINASE NEKL-3"/>
    <property type="match status" value="1"/>
</dbReference>
<evidence type="ECO:0000256" key="7">
    <source>
        <dbReference type="SAM" id="MobiDB-lite"/>
    </source>
</evidence>
<dbReference type="STRING" id="64702.SAMN05443377_11740"/>
<protein>
    <recommendedName>
        <fullName evidence="1">non-specific serine/threonine protein kinase</fullName>
        <ecNumber evidence="1">2.7.11.1</ecNumber>
    </recommendedName>
</protein>
<evidence type="ECO:0000256" key="5">
    <source>
        <dbReference type="ARBA" id="ARBA00022777"/>
    </source>
</evidence>
<dbReference type="EMBL" id="FOGZ01000017">
    <property type="protein sequence ID" value="SER90320.1"/>
    <property type="molecule type" value="Genomic_DNA"/>
</dbReference>
<feature type="region of interest" description="Disordered" evidence="7">
    <location>
        <begin position="1"/>
        <end position="64"/>
    </location>
</feature>
<dbReference type="Proteomes" id="UP000198815">
    <property type="component" value="Unassembled WGS sequence"/>
</dbReference>
<keyword evidence="5 10" id="KW-0418">Kinase</keyword>
<evidence type="ECO:0000313" key="11">
    <source>
        <dbReference type="Proteomes" id="UP000198815"/>
    </source>
</evidence>
<evidence type="ECO:0000256" key="2">
    <source>
        <dbReference type="ARBA" id="ARBA00022527"/>
    </source>
</evidence>
<keyword evidence="8" id="KW-1133">Transmembrane helix</keyword>
<dbReference type="PROSITE" id="PS50011">
    <property type="entry name" value="PROTEIN_KINASE_DOM"/>
    <property type="match status" value="1"/>
</dbReference>
<evidence type="ECO:0000256" key="8">
    <source>
        <dbReference type="SAM" id="Phobius"/>
    </source>
</evidence>
<keyword evidence="8" id="KW-0472">Membrane</keyword>
<keyword evidence="8" id="KW-0812">Transmembrane</keyword>
<dbReference type="OrthoDB" id="9762169at2"/>
<evidence type="ECO:0000313" key="10">
    <source>
        <dbReference type="EMBL" id="SER90320.1"/>
    </source>
</evidence>
<reference evidence="10 11" key="1">
    <citation type="submission" date="2016-10" db="EMBL/GenBank/DDBJ databases">
        <authorList>
            <person name="de Groot N.N."/>
        </authorList>
    </citation>
    <scope>NUCLEOTIDE SEQUENCE [LARGE SCALE GENOMIC DNA]</scope>
    <source>
        <strain evidence="10 11">DSM 16859</strain>
    </source>
</reference>
<dbReference type="GO" id="GO:0004674">
    <property type="term" value="F:protein serine/threonine kinase activity"/>
    <property type="evidence" value="ECO:0007669"/>
    <property type="project" value="UniProtKB-KW"/>
</dbReference>
<dbReference type="Gene3D" id="3.30.200.20">
    <property type="entry name" value="Phosphorylase Kinase, domain 1"/>
    <property type="match status" value="1"/>
</dbReference>
<evidence type="ECO:0000256" key="6">
    <source>
        <dbReference type="ARBA" id="ARBA00022840"/>
    </source>
</evidence>
<dbReference type="SUPFAM" id="SSF56112">
    <property type="entry name" value="Protein kinase-like (PK-like)"/>
    <property type="match status" value="1"/>
</dbReference>
<dbReference type="EC" id="2.7.11.1" evidence="1"/>
<feature type="compositionally biased region" description="Low complexity" evidence="7">
    <location>
        <begin position="462"/>
        <end position="487"/>
    </location>
</feature>
<feature type="compositionally biased region" description="Low complexity" evidence="7">
    <location>
        <begin position="535"/>
        <end position="544"/>
    </location>
</feature>
<keyword evidence="11" id="KW-1185">Reference proteome</keyword>
<dbReference type="InterPro" id="IPR011009">
    <property type="entry name" value="Kinase-like_dom_sf"/>
</dbReference>
<evidence type="ECO:0000256" key="3">
    <source>
        <dbReference type="ARBA" id="ARBA00022679"/>
    </source>
</evidence>
<dbReference type="Gene3D" id="1.10.510.10">
    <property type="entry name" value="Transferase(Phosphotransferase) domain 1"/>
    <property type="match status" value="1"/>
</dbReference>
<keyword evidence="2 10" id="KW-0723">Serine/threonine-protein kinase</keyword>
<dbReference type="AlphaFoldDB" id="A0A1H9SZ69"/>
<feature type="compositionally biased region" description="Polar residues" evidence="7">
    <location>
        <begin position="553"/>
        <end position="576"/>
    </location>
</feature>
<gene>
    <name evidence="10" type="ORF">SAMN05443377_11740</name>
</gene>
<feature type="transmembrane region" description="Helical" evidence="8">
    <location>
        <begin position="432"/>
        <end position="450"/>
    </location>
</feature>
<dbReference type="GO" id="GO:0005524">
    <property type="term" value="F:ATP binding"/>
    <property type="evidence" value="ECO:0007669"/>
    <property type="project" value="UniProtKB-KW"/>
</dbReference>
<name>A0A1H9SZ69_9ACTN</name>
<dbReference type="Pfam" id="PF00069">
    <property type="entry name" value="Pkinase"/>
    <property type="match status" value="1"/>
</dbReference>
<keyword evidence="4" id="KW-0547">Nucleotide-binding</keyword>
<dbReference type="CDD" id="cd14014">
    <property type="entry name" value="STKc_PknB_like"/>
    <property type="match status" value="1"/>
</dbReference>
<accession>A0A1H9SZ69</accession>
<feature type="compositionally biased region" description="Low complexity" evidence="7">
    <location>
        <begin position="507"/>
        <end position="526"/>
    </location>
</feature>
<evidence type="ECO:0000256" key="4">
    <source>
        <dbReference type="ARBA" id="ARBA00022741"/>
    </source>
</evidence>
<feature type="compositionally biased region" description="Low complexity" evidence="7">
    <location>
        <begin position="404"/>
        <end position="422"/>
    </location>
</feature>